<sequence>MQSLQHSTYRRAVRFLSPLSLTLFAAACSGSGSNASVAPAQPTQPAPPSQPTPTPTPTPTPAAAVCDGFYQSGFVLAEGKTTVAMKALAKPAKGVRFAEPNFGTCEVRATAHDNEPPRGFARNDYSRRQAFNADNTYFIVNASDGWWHLYDARTLKYISALSPKVANPSVAAEFHLAGDAEPQWDARDPNILYYVTTNGGTKLLKLDVRTNSYSVAADFRGKLPAWGANVAHIWTKSEGSPSADSRYWGFQAENASFGLLGYFVWDLQANRLVGSYASTDRPDHVSMSASGRWFVTSSDTAGTWAWAPDFKTKKLLHRKSEHSDLALGEDKHDLYVSIDYQSNDGDVFYVDVDNCPAVDASATLASATLCPRTVLFPTYLNGAAAAMHFSGKAFSRPGWVVLSTYATTASRDGALPWYTDKVQVVELKANPRIYPVAFTHRNESLSGYWSEPQASVSRDLTRIAFNSNWGGSSNEDIDTYIVSLPTTAVP</sequence>
<keyword evidence="2" id="KW-0732">Signal</keyword>
<feature type="chain" id="PRO_5020955122" evidence="2">
    <location>
        <begin position="26"/>
        <end position="490"/>
    </location>
</feature>
<dbReference type="Proteomes" id="UP000289784">
    <property type="component" value="Unassembled WGS sequence"/>
</dbReference>
<reference evidence="3 4" key="1">
    <citation type="submission" date="2019-01" db="EMBL/GenBank/DDBJ databases">
        <title>Pseudoxanthomonas composti sp. nov., isolated from compost.</title>
        <authorList>
            <person name="Yang G."/>
        </authorList>
    </citation>
    <scope>NUCLEOTIDE SEQUENCE [LARGE SCALE GENOMIC DNA]</scope>
    <source>
        <strain evidence="3 4">GSS15</strain>
    </source>
</reference>
<evidence type="ECO:0000313" key="4">
    <source>
        <dbReference type="Proteomes" id="UP000289784"/>
    </source>
</evidence>
<evidence type="ECO:0000256" key="2">
    <source>
        <dbReference type="SAM" id="SignalP"/>
    </source>
</evidence>
<dbReference type="RefSeq" id="WP_129469168.1">
    <property type="nucleotide sequence ID" value="NZ_SAWZ01000001.1"/>
</dbReference>
<dbReference type="SUPFAM" id="SSF50969">
    <property type="entry name" value="YVTN repeat-like/Quinoprotein amine dehydrogenase"/>
    <property type="match status" value="1"/>
</dbReference>
<evidence type="ECO:0000313" key="3">
    <source>
        <dbReference type="EMBL" id="RXR08276.1"/>
    </source>
</evidence>
<organism evidence="3 4">
    <name type="scientific">Pseudoxanthomonas composti</name>
    <dbReference type="NCBI Taxonomy" id="2137479"/>
    <lineage>
        <taxon>Bacteria</taxon>
        <taxon>Pseudomonadati</taxon>
        <taxon>Pseudomonadota</taxon>
        <taxon>Gammaproteobacteria</taxon>
        <taxon>Lysobacterales</taxon>
        <taxon>Lysobacteraceae</taxon>
        <taxon>Pseudoxanthomonas</taxon>
    </lineage>
</organism>
<protein>
    <submittedName>
        <fullName evidence="3">Uncharacterized protein</fullName>
    </submittedName>
</protein>
<proteinExistence type="predicted"/>
<keyword evidence="4" id="KW-1185">Reference proteome</keyword>
<name>A0A4Q1K108_9GAMM</name>
<gene>
    <name evidence="3" type="ORF">EPA99_00100</name>
</gene>
<dbReference type="InterPro" id="IPR011044">
    <property type="entry name" value="Quino_amine_DH_bsu"/>
</dbReference>
<feature type="compositionally biased region" description="Pro residues" evidence="1">
    <location>
        <begin position="42"/>
        <end position="60"/>
    </location>
</feature>
<feature type="region of interest" description="Disordered" evidence="1">
    <location>
        <begin position="34"/>
        <end position="61"/>
    </location>
</feature>
<dbReference type="OrthoDB" id="3260213at2"/>
<evidence type="ECO:0000256" key="1">
    <source>
        <dbReference type="SAM" id="MobiDB-lite"/>
    </source>
</evidence>
<feature type="signal peptide" evidence="2">
    <location>
        <begin position="1"/>
        <end position="25"/>
    </location>
</feature>
<dbReference type="EMBL" id="SAWZ01000001">
    <property type="protein sequence ID" value="RXR08276.1"/>
    <property type="molecule type" value="Genomic_DNA"/>
</dbReference>
<comment type="caution">
    <text evidence="3">The sequence shown here is derived from an EMBL/GenBank/DDBJ whole genome shotgun (WGS) entry which is preliminary data.</text>
</comment>
<accession>A0A4Q1K108</accession>
<dbReference type="AlphaFoldDB" id="A0A4Q1K108"/>